<feature type="coiled-coil region" evidence="1">
    <location>
        <begin position="272"/>
        <end position="681"/>
    </location>
</feature>
<dbReference type="GO" id="GO:0000922">
    <property type="term" value="C:spindle pole"/>
    <property type="evidence" value="ECO:0007669"/>
    <property type="project" value="TreeGrafter"/>
</dbReference>
<dbReference type="InterPro" id="IPR026652">
    <property type="entry name" value="CEP128"/>
</dbReference>
<dbReference type="CTD" id="145508"/>
<reference evidence="4 5" key="1">
    <citation type="submission" date="2025-04" db="UniProtKB">
        <authorList>
            <consortium name="RefSeq"/>
        </authorList>
    </citation>
    <scope>IDENTIFICATION</scope>
    <source>
        <tissue evidence="4 5">Sperm</tissue>
    </source>
</reference>
<dbReference type="PANTHER" id="PTHR46657">
    <property type="entry name" value="CENTROSOMAL PROTEIN OF 128 KDA"/>
    <property type="match status" value="1"/>
</dbReference>
<keyword evidence="1" id="KW-0175">Coiled coil</keyword>
<dbReference type="KEGG" id="pmrn:116947746"/>
<dbReference type="GeneID" id="116947746"/>
<keyword evidence="3" id="KW-1185">Reference proteome</keyword>
<feature type="compositionally biased region" description="Basic and acidic residues" evidence="2">
    <location>
        <begin position="1048"/>
        <end position="1066"/>
    </location>
</feature>
<dbReference type="GO" id="GO:0005814">
    <property type="term" value="C:centriole"/>
    <property type="evidence" value="ECO:0007669"/>
    <property type="project" value="TreeGrafter"/>
</dbReference>
<evidence type="ECO:0000256" key="2">
    <source>
        <dbReference type="SAM" id="MobiDB-lite"/>
    </source>
</evidence>
<feature type="coiled-coil region" evidence="1">
    <location>
        <begin position="860"/>
        <end position="926"/>
    </location>
</feature>
<dbReference type="AlphaFoldDB" id="A0AAJ7X3B5"/>
<feature type="compositionally biased region" description="Basic and acidic residues" evidence="2">
    <location>
        <begin position="111"/>
        <end position="125"/>
    </location>
</feature>
<proteinExistence type="predicted"/>
<name>A0AAJ7X3B5_PETMA</name>
<evidence type="ECO:0000313" key="3">
    <source>
        <dbReference type="Proteomes" id="UP001318040"/>
    </source>
</evidence>
<evidence type="ECO:0000313" key="4">
    <source>
        <dbReference type="RefSeq" id="XP_032819725.1"/>
    </source>
</evidence>
<organism evidence="3 4">
    <name type="scientific">Petromyzon marinus</name>
    <name type="common">Sea lamprey</name>
    <dbReference type="NCBI Taxonomy" id="7757"/>
    <lineage>
        <taxon>Eukaryota</taxon>
        <taxon>Metazoa</taxon>
        <taxon>Chordata</taxon>
        <taxon>Craniata</taxon>
        <taxon>Vertebrata</taxon>
        <taxon>Cyclostomata</taxon>
        <taxon>Hyperoartia</taxon>
        <taxon>Petromyzontiformes</taxon>
        <taxon>Petromyzontidae</taxon>
        <taxon>Petromyzon</taxon>
    </lineage>
</organism>
<feature type="compositionally biased region" description="Acidic residues" evidence="2">
    <location>
        <begin position="1"/>
        <end position="10"/>
    </location>
</feature>
<dbReference type="RefSeq" id="XP_032819726.1">
    <property type="nucleotide sequence ID" value="XM_032963835.1"/>
</dbReference>
<evidence type="ECO:0000256" key="1">
    <source>
        <dbReference type="SAM" id="Coils"/>
    </source>
</evidence>
<feature type="region of interest" description="Disordered" evidence="2">
    <location>
        <begin position="1037"/>
        <end position="1074"/>
    </location>
</feature>
<evidence type="ECO:0000313" key="5">
    <source>
        <dbReference type="RefSeq" id="XP_032819726.1"/>
    </source>
</evidence>
<feature type="region of interest" description="Disordered" evidence="2">
    <location>
        <begin position="94"/>
        <end position="146"/>
    </location>
</feature>
<feature type="region of interest" description="Disordered" evidence="2">
    <location>
        <begin position="196"/>
        <end position="220"/>
    </location>
</feature>
<dbReference type="Gene3D" id="1.20.120.330">
    <property type="entry name" value="Nucleotidyltransferases domain 2"/>
    <property type="match status" value="1"/>
</dbReference>
<protein>
    <submittedName>
        <fullName evidence="4 5">Centrosomal protein of 128 kDa isoform X1</fullName>
    </submittedName>
</protein>
<feature type="coiled-coil region" evidence="1">
    <location>
        <begin position="708"/>
        <end position="770"/>
    </location>
</feature>
<gene>
    <name evidence="4 5" type="primary">CEP128</name>
</gene>
<feature type="region of interest" description="Disordered" evidence="2">
    <location>
        <begin position="1"/>
        <end position="38"/>
    </location>
</feature>
<dbReference type="RefSeq" id="XP_032819725.1">
    <property type="nucleotide sequence ID" value="XM_032963834.1"/>
</dbReference>
<dbReference type="PANTHER" id="PTHR46657:SF1">
    <property type="entry name" value="CENTROSOMAL PROTEIN OF 128 KDA"/>
    <property type="match status" value="1"/>
</dbReference>
<accession>A0AAJ7X3B5</accession>
<sequence>MDDSSGESESSDLQQGAPPPRDGRRHTRRHPGAGDGIARKINTLASTLQDTNRNLRSVDSLLGQYRDYTGDQTEAMSRLRDNLEQSLEDLRSQRLSRSAGVRGASTLHSLHASDLDDTNGREGRQYRPTSPLRNYGSPTRHRRSRSVVRFADEAIPRSQLHRVHQSLRDLTSDQMRIGDDLDREIDRRNRVEVDTRRAMQDLSESLHDSRSRDGSSDRVERRLQEMEREMRIERELMERKQDQLGQLSSSLQEVLLKKEAKSEAESLMKTKMLKTESEKLQLEQDLERLRRKLDQSEGGRDALFQQIDELRLQLRRAEEERAGLQHQISQVSLQKVRRTEEEDTSSLRAVEREKKDLERQVLELKAQLNRSAVLTEMDELKHTLQKKEKEIAKLTAHVELLSADVDKRERHTLRMLEQLKQLQGQYEVCERERRRAEVHAEELSRDIESHQVQLRQTDQQLSEVERRRDELRQKAQESLRQWKGKCRSLERELDKQKEVVTRATEKSGQLEKESEVLRSQLVTGSQRVDGLKRELDDVLAKRAQQEEIIRRKDSDLGELRLLRSELERELGESRERTERLEVETQRRGLQAEQLREENRRLEEEIAVLSSQHERDRQASLQLQKELRDQGLQRAEIAARLTEEERLGKELRTRLVESREETAKAQAEVTQLERQLALERDTHHREAEGLRIEAQVAATQHEASTQKAAHVNRQELAQLENHIESLKAELVGEKSSAKSVRARMDKMKVECDRLTSELGQREEELSRFRRKYQTVRQDLEKKSELAASRGEREQQLEEETCRLGERVAGLETELESVLGAVGKEIVALCEIVSKDAAQVLAKHDELPRDPHRWSAEMKAKLQWVREELTEHMEKEQRLRRQFQQVREQLRGAAQGKDAERQLYMEQLTKQEKLLAEIHREKRDLLEKNRKRDEEVRVLQDRIADLEISTRVALDHLESVPEKLEVLEGLKDLEESHQEQNRIQERYSKYRESLGFLQHQLDESKRKVEEYREQEFDASLRASRLSALSSLHEGGSFLSSSALTDYAGGQDRKPSPDLKLSPLKEKQPSKQKVRKK</sequence>
<dbReference type="Proteomes" id="UP001318040">
    <property type="component" value="Chromosome 31"/>
</dbReference>